<dbReference type="Pfam" id="PF14191">
    <property type="entry name" value="YodL"/>
    <property type="match status" value="1"/>
</dbReference>
<feature type="domain" description="YodL-like" evidence="1">
    <location>
        <begin position="23"/>
        <end position="91"/>
    </location>
</feature>
<dbReference type="GO" id="GO:0004386">
    <property type="term" value="F:helicase activity"/>
    <property type="evidence" value="ECO:0007669"/>
    <property type="project" value="UniProtKB-KW"/>
</dbReference>
<keyword evidence="2" id="KW-0378">Hydrolase</keyword>
<dbReference type="InterPro" id="IPR025923">
    <property type="entry name" value="YodL-like_dom"/>
</dbReference>
<keyword evidence="2" id="KW-0347">Helicase</keyword>
<accession>A0ABS2QUM4</accession>
<evidence type="ECO:0000313" key="2">
    <source>
        <dbReference type="EMBL" id="MBM7703165.1"/>
    </source>
</evidence>
<protein>
    <submittedName>
        <fullName evidence="2">DNA helicase TIP49 (TBP-interacting protein)</fullName>
    </submittedName>
</protein>
<proteinExistence type="predicted"/>
<keyword evidence="2" id="KW-0067">ATP-binding</keyword>
<dbReference type="RefSeq" id="WP_205186713.1">
    <property type="nucleotide sequence ID" value="NZ_JAFBFC010000003.1"/>
</dbReference>
<evidence type="ECO:0000313" key="3">
    <source>
        <dbReference type="Proteomes" id="UP000809829"/>
    </source>
</evidence>
<comment type="caution">
    <text evidence="2">The sequence shown here is derived from an EMBL/GenBank/DDBJ whole genome shotgun (WGS) entry which is preliminary data.</text>
</comment>
<gene>
    <name evidence="2" type="ORF">JOC83_002012</name>
</gene>
<evidence type="ECO:0000259" key="1">
    <source>
        <dbReference type="Pfam" id="PF14191"/>
    </source>
</evidence>
<dbReference type="Proteomes" id="UP000809829">
    <property type="component" value="Unassembled WGS sequence"/>
</dbReference>
<keyword evidence="2" id="KW-0547">Nucleotide-binding</keyword>
<name>A0ABS2QUM4_9BACI</name>
<sequence length="107" mass="12688">MFNIWKIIKRLFRWSTEYDVTIMQTKVKGEEKGYKQVYRLTLKAGSHDEAAQKIFQMFNVADTLPKDFQARYISTGDVILIDEGTRGKFYYKLWSGGWKPVNRIQVR</sequence>
<organism evidence="2 3">
    <name type="scientific">Priestia iocasae</name>
    <dbReference type="NCBI Taxonomy" id="2291674"/>
    <lineage>
        <taxon>Bacteria</taxon>
        <taxon>Bacillati</taxon>
        <taxon>Bacillota</taxon>
        <taxon>Bacilli</taxon>
        <taxon>Bacillales</taxon>
        <taxon>Bacillaceae</taxon>
        <taxon>Priestia</taxon>
    </lineage>
</organism>
<dbReference type="EMBL" id="JAFBFC010000003">
    <property type="protein sequence ID" value="MBM7703165.1"/>
    <property type="molecule type" value="Genomic_DNA"/>
</dbReference>
<keyword evidence="3" id="KW-1185">Reference proteome</keyword>
<reference evidence="2 3" key="1">
    <citation type="submission" date="2021-01" db="EMBL/GenBank/DDBJ databases">
        <title>Genomic Encyclopedia of Type Strains, Phase IV (KMG-IV): sequencing the most valuable type-strain genomes for metagenomic binning, comparative biology and taxonomic classification.</title>
        <authorList>
            <person name="Goeker M."/>
        </authorList>
    </citation>
    <scope>NUCLEOTIDE SEQUENCE [LARGE SCALE GENOMIC DNA]</scope>
    <source>
        <strain evidence="2 3">DSM 104297</strain>
    </source>
</reference>